<dbReference type="PANTHER" id="PTHR36981">
    <property type="entry name" value="ZGC:195170"/>
    <property type="match status" value="1"/>
</dbReference>
<feature type="domain" description="P2X purinoreceptor 7 intracellular" evidence="2">
    <location>
        <begin position="128"/>
        <end position="180"/>
    </location>
</feature>
<reference evidence="3" key="1">
    <citation type="submission" date="2023-01" db="EMBL/GenBank/DDBJ databases">
        <title>Genome assembly of the deep-sea coral Lophelia pertusa.</title>
        <authorList>
            <person name="Herrera S."/>
            <person name="Cordes E."/>
        </authorList>
    </citation>
    <scope>NUCLEOTIDE SEQUENCE</scope>
    <source>
        <strain evidence="3">USNM1676648</strain>
        <tissue evidence="3">Polyp</tissue>
    </source>
</reference>
<evidence type="ECO:0000313" key="3">
    <source>
        <dbReference type="EMBL" id="KAJ7386120.1"/>
    </source>
</evidence>
<dbReference type="Pfam" id="PF20478">
    <property type="entry name" value="P2RX7_C"/>
    <property type="match status" value="1"/>
</dbReference>
<dbReference type="EMBL" id="MU825878">
    <property type="protein sequence ID" value="KAJ7386120.1"/>
    <property type="molecule type" value="Genomic_DNA"/>
</dbReference>
<evidence type="ECO:0000259" key="2">
    <source>
        <dbReference type="Pfam" id="PF20478"/>
    </source>
</evidence>
<evidence type="ECO:0000256" key="1">
    <source>
        <dbReference type="SAM" id="MobiDB-lite"/>
    </source>
</evidence>
<sequence length="185" mass="20833">MSITSSSLSDDDFQSCSDNSDSESLYGSSSLDTGDVNEKIGNYDDFVEPVQTEEEAAEYLEQLALEEEEEQDLLSRFSGEEDIRDWCKCSNCSLSELPSLKSAGVVWTSTGATKAKKSYSTTRTERNAAESEFLRSVAYRQYVRLVYEYVGASRRIPLPNCVYNSIRQAFPNADEEYTGYEEDED</sequence>
<keyword evidence="4" id="KW-1185">Reference proteome</keyword>
<protein>
    <recommendedName>
        <fullName evidence="2">P2X purinoreceptor 7 intracellular domain-containing protein</fullName>
    </recommendedName>
</protein>
<organism evidence="3 4">
    <name type="scientific">Desmophyllum pertusum</name>
    <dbReference type="NCBI Taxonomy" id="174260"/>
    <lineage>
        <taxon>Eukaryota</taxon>
        <taxon>Metazoa</taxon>
        <taxon>Cnidaria</taxon>
        <taxon>Anthozoa</taxon>
        <taxon>Hexacorallia</taxon>
        <taxon>Scleractinia</taxon>
        <taxon>Caryophylliina</taxon>
        <taxon>Caryophylliidae</taxon>
        <taxon>Desmophyllum</taxon>
    </lineage>
</organism>
<dbReference type="AlphaFoldDB" id="A0A9W9ZRE0"/>
<accession>A0A9W9ZRE0</accession>
<dbReference type="InterPro" id="IPR046815">
    <property type="entry name" value="P2RX7_C"/>
</dbReference>
<proteinExistence type="predicted"/>
<feature type="compositionally biased region" description="Low complexity" evidence="1">
    <location>
        <begin position="17"/>
        <end position="32"/>
    </location>
</feature>
<dbReference type="OrthoDB" id="5951291at2759"/>
<dbReference type="Proteomes" id="UP001163046">
    <property type="component" value="Unassembled WGS sequence"/>
</dbReference>
<dbReference type="PANTHER" id="PTHR36981:SF1">
    <property type="entry name" value="P2X PURINORECEPTOR 7 INTRACELLULAR DOMAIN-CONTAINING PROTEIN"/>
    <property type="match status" value="1"/>
</dbReference>
<comment type="caution">
    <text evidence="3">The sequence shown here is derived from an EMBL/GenBank/DDBJ whole genome shotgun (WGS) entry which is preliminary data.</text>
</comment>
<name>A0A9W9ZRE0_9CNID</name>
<feature type="region of interest" description="Disordered" evidence="1">
    <location>
        <begin position="1"/>
        <end position="43"/>
    </location>
</feature>
<gene>
    <name evidence="3" type="ORF">OS493_012464</name>
</gene>
<evidence type="ECO:0000313" key="4">
    <source>
        <dbReference type="Proteomes" id="UP001163046"/>
    </source>
</evidence>